<evidence type="ECO:0000313" key="3">
    <source>
        <dbReference type="Proteomes" id="UP000645462"/>
    </source>
</evidence>
<feature type="signal peptide" evidence="1">
    <location>
        <begin position="1"/>
        <end position="19"/>
    </location>
</feature>
<protein>
    <recommendedName>
        <fullName evidence="4">Sel1 repeat family protein</fullName>
    </recommendedName>
</protein>
<comment type="caution">
    <text evidence="2">The sequence shown here is derived from an EMBL/GenBank/DDBJ whole genome shotgun (WGS) entry which is preliminary data.</text>
</comment>
<keyword evidence="1" id="KW-0732">Signal</keyword>
<evidence type="ECO:0000256" key="1">
    <source>
        <dbReference type="SAM" id="SignalP"/>
    </source>
</evidence>
<dbReference type="Proteomes" id="UP000645462">
    <property type="component" value="Unassembled WGS sequence"/>
</dbReference>
<proteinExistence type="predicted"/>
<gene>
    <name evidence="2" type="ORF">GCM10011363_40850</name>
</gene>
<evidence type="ECO:0008006" key="4">
    <source>
        <dbReference type="Google" id="ProtNLM"/>
    </source>
</evidence>
<dbReference type="PANTHER" id="PTHR11102:SF160">
    <property type="entry name" value="ERAD-ASSOCIATED E3 UBIQUITIN-PROTEIN LIGASE COMPONENT HRD3"/>
    <property type="match status" value="1"/>
</dbReference>
<sequence>MKLTHWMFACCLLATSAQADIEDARDLMEEGRFEEAYDALWPAARSGNAEAEDLIGAMYALGRGVEQDHVRAFEWHLRAAIKGHPGAQSGVGRHYETGQGLPAPDLVRAFLWYQLSAIGGDPDAAISIGEVVKKMTPEQIEHAQQLVEDYRVWLYPFR</sequence>
<feature type="chain" id="PRO_5045946932" description="Sel1 repeat family protein" evidence="1">
    <location>
        <begin position="20"/>
        <end position="158"/>
    </location>
</feature>
<accession>A0ABQ1LAV0</accession>
<dbReference type="SUPFAM" id="SSF81901">
    <property type="entry name" value="HCP-like"/>
    <property type="match status" value="1"/>
</dbReference>
<dbReference type="PANTHER" id="PTHR11102">
    <property type="entry name" value="SEL-1-LIKE PROTEIN"/>
    <property type="match status" value="1"/>
</dbReference>
<dbReference type="EMBL" id="BMFC01000017">
    <property type="protein sequence ID" value="GGC20007.1"/>
    <property type="molecule type" value="Genomic_DNA"/>
</dbReference>
<dbReference type="InterPro" id="IPR006597">
    <property type="entry name" value="Sel1-like"/>
</dbReference>
<reference evidence="3" key="1">
    <citation type="journal article" date="2019" name="Int. J. Syst. Evol. Microbiol.">
        <title>The Global Catalogue of Microorganisms (GCM) 10K type strain sequencing project: providing services to taxonomists for standard genome sequencing and annotation.</title>
        <authorList>
            <consortium name="The Broad Institute Genomics Platform"/>
            <consortium name="The Broad Institute Genome Sequencing Center for Infectious Disease"/>
            <person name="Wu L."/>
            <person name="Ma J."/>
        </authorList>
    </citation>
    <scope>NUCLEOTIDE SEQUENCE [LARGE SCALE GENOMIC DNA]</scope>
    <source>
        <strain evidence="3">CGMCC 1.12478</strain>
    </source>
</reference>
<keyword evidence="3" id="KW-1185">Reference proteome</keyword>
<dbReference type="Pfam" id="PF08238">
    <property type="entry name" value="Sel1"/>
    <property type="match status" value="2"/>
</dbReference>
<dbReference type="RefSeq" id="WP_188483948.1">
    <property type="nucleotide sequence ID" value="NZ_BMFC01000017.1"/>
</dbReference>
<name>A0ABQ1LAV0_9RHOB</name>
<dbReference type="Gene3D" id="1.25.40.10">
    <property type="entry name" value="Tetratricopeptide repeat domain"/>
    <property type="match status" value="1"/>
</dbReference>
<dbReference type="InterPro" id="IPR011990">
    <property type="entry name" value="TPR-like_helical_dom_sf"/>
</dbReference>
<evidence type="ECO:0000313" key="2">
    <source>
        <dbReference type="EMBL" id="GGC20007.1"/>
    </source>
</evidence>
<organism evidence="2 3">
    <name type="scientific">Marivita lacus</name>
    <dbReference type="NCBI Taxonomy" id="1323742"/>
    <lineage>
        <taxon>Bacteria</taxon>
        <taxon>Pseudomonadati</taxon>
        <taxon>Pseudomonadota</taxon>
        <taxon>Alphaproteobacteria</taxon>
        <taxon>Rhodobacterales</taxon>
        <taxon>Roseobacteraceae</taxon>
        <taxon>Marivita</taxon>
    </lineage>
</organism>
<dbReference type="SMART" id="SM00671">
    <property type="entry name" value="SEL1"/>
    <property type="match status" value="2"/>
</dbReference>
<dbReference type="InterPro" id="IPR050767">
    <property type="entry name" value="Sel1_AlgK"/>
</dbReference>